<name>A0AAN9T6G5_9HEMI</name>
<evidence type="ECO:0000256" key="1">
    <source>
        <dbReference type="SAM" id="MobiDB-lite"/>
    </source>
</evidence>
<proteinExistence type="predicted"/>
<keyword evidence="3" id="KW-1185">Reference proteome</keyword>
<evidence type="ECO:0000313" key="2">
    <source>
        <dbReference type="EMBL" id="KAK7571232.1"/>
    </source>
</evidence>
<comment type="caution">
    <text evidence="2">The sequence shown here is derived from an EMBL/GenBank/DDBJ whole genome shotgun (WGS) entry which is preliminary data.</text>
</comment>
<gene>
    <name evidence="2" type="ORF">V9T40_014836</name>
</gene>
<dbReference type="Proteomes" id="UP001367676">
    <property type="component" value="Unassembled WGS sequence"/>
</dbReference>
<accession>A0AAN9T6G5</accession>
<protein>
    <submittedName>
        <fullName evidence="2">Uncharacterized protein</fullName>
    </submittedName>
</protein>
<dbReference type="AlphaFoldDB" id="A0AAN9T6G5"/>
<feature type="compositionally biased region" description="Low complexity" evidence="1">
    <location>
        <begin position="41"/>
        <end position="77"/>
    </location>
</feature>
<sequence>MRKSHRSLGALIVARPPVVRANLRRNSVRREASRAEPTVDPSPESPSRTSTPSAQLDDAAAQRSASRSAAQSPSLLLFGRRHHPATPSPPPPLPTSARFLAPVQR</sequence>
<dbReference type="EMBL" id="JBBCAQ010000041">
    <property type="protein sequence ID" value="KAK7571232.1"/>
    <property type="molecule type" value="Genomic_DNA"/>
</dbReference>
<organism evidence="2 3">
    <name type="scientific">Parthenolecanium corni</name>
    <dbReference type="NCBI Taxonomy" id="536013"/>
    <lineage>
        <taxon>Eukaryota</taxon>
        <taxon>Metazoa</taxon>
        <taxon>Ecdysozoa</taxon>
        <taxon>Arthropoda</taxon>
        <taxon>Hexapoda</taxon>
        <taxon>Insecta</taxon>
        <taxon>Pterygota</taxon>
        <taxon>Neoptera</taxon>
        <taxon>Paraneoptera</taxon>
        <taxon>Hemiptera</taxon>
        <taxon>Sternorrhyncha</taxon>
        <taxon>Coccoidea</taxon>
        <taxon>Coccidae</taxon>
        <taxon>Parthenolecanium</taxon>
    </lineage>
</organism>
<reference evidence="2 3" key="1">
    <citation type="submission" date="2024-03" db="EMBL/GenBank/DDBJ databases">
        <title>Adaptation during the transition from Ophiocordyceps entomopathogen to insect associate is accompanied by gene loss and intensified selection.</title>
        <authorList>
            <person name="Ward C.M."/>
            <person name="Onetto C.A."/>
            <person name="Borneman A.R."/>
        </authorList>
    </citation>
    <scope>NUCLEOTIDE SEQUENCE [LARGE SCALE GENOMIC DNA]</scope>
    <source>
        <strain evidence="2">AWRI1</strain>
        <tissue evidence="2">Single Adult Female</tissue>
    </source>
</reference>
<feature type="region of interest" description="Disordered" evidence="1">
    <location>
        <begin position="1"/>
        <end position="105"/>
    </location>
</feature>
<evidence type="ECO:0000313" key="3">
    <source>
        <dbReference type="Proteomes" id="UP001367676"/>
    </source>
</evidence>